<evidence type="ECO:0000313" key="14">
    <source>
        <dbReference type="Proteomes" id="UP001501920"/>
    </source>
</evidence>
<evidence type="ECO:0000256" key="7">
    <source>
        <dbReference type="ARBA" id="ARBA00023157"/>
    </source>
</evidence>
<dbReference type="GeneTree" id="ENSGT01120000272172"/>
<reference evidence="13" key="2">
    <citation type="submission" date="2025-08" db="UniProtKB">
        <authorList>
            <consortium name="Ensembl"/>
        </authorList>
    </citation>
    <scope>IDENTIFICATION</scope>
</reference>
<dbReference type="GeneID" id="119262346"/>
<dbReference type="SMART" id="SM00409">
    <property type="entry name" value="IG"/>
    <property type="match status" value="1"/>
</dbReference>
<dbReference type="InterPro" id="IPR013783">
    <property type="entry name" value="Ig-like_fold"/>
</dbReference>
<evidence type="ECO:0000256" key="4">
    <source>
        <dbReference type="ARBA" id="ARBA00022729"/>
    </source>
</evidence>
<keyword evidence="3" id="KW-0812">Transmembrane</keyword>
<dbReference type="GO" id="GO:0042102">
    <property type="term" value="P:positive regulation of T cell proliferation"/>
    <property type="evidence" value="ECO:0007669"/>
    <property type="project" value="TreeGrafter"/>
</dbReference>
<evidence type="ECO:0000256" key="8">
    <source>
        <dbReference type="ARBA" id="ARBA00023170"/>
    </source>
</evidence>
<evidence type="ECO:0000313" key="13">
    <source>
        <dbReference type="Ensembl" id="ENSPNAP00000073095.1"/>
    </source>
</evidence>
<dbReference type="AlphaFoldDB" id="A0AAR2L977"/>
<dbReference type="Proteomes" id="UP001501920">
    <property type="component" value="Chromosome 24"/>
</dbReference>
<evidence type="ECO:0000256" key="11">
    <source>
        <dbReference type="SAM" id="SignalP"/>
    </source>
</evidence>
<comment type="subcellular location">
    <subcellularLocation>
        <location evidence="1">Cell membrane</location>
        <topology evidence="1">Single-pass type I membrane protein</topology>
    </subcellularLocation>
</comment>
<evidence type="ECO:0000256" key="1">
    <source>
        <dbReference type="ARBA" id="ARBA00004251"/>
    </source>
</evidence>
<dbReference type="GO" id="GO:0006955">
    <property type="term" value="P:immune response"/>
    <property type="evidence" value="ECO:0007669"/>
    <property type="project" value="TreeGrafter"/>
</dbReference>
<dbReference type="RefSeq" id="XP_037389699.1">
    <property type="nucleotide sequence ID" value="XM_037533802.1"/>
</dbReference>
<dbReference type="InterPro" id="IPR003599">
    <property type="entry name" value="Ig_sub"/>
</dbReference>
<dbReference type="GO" id="GO:0031295">
    <property type="term" value="P:T cell costimulation"/>
    <property type="evidence" value="ECO:0007669"/>
    <property type="project" value="TreeGrafter"/>
</dbReference>
<dbReference type="Gene3D" id="2.60.40.10">
    <property type="entry name" value="Immunoglobulins"/>
    <property type="match status" value="2"/>
</dbReference>
<evidence type="ECO:0000256" key="5">
    <source>
        <dbReference type="ARBA" id="ARBA00022989"/>
    </source>
</evidence>
<reference evidence="13 14" key="1">
    <citation type="submission" date="2020-10" db="EMBL/GenBank/DDBJ databases">
        <title>Pygocentrus nattereri (red-bellied piranha) genome, fPygNat1, primary haplotype.</title>
        <authorList>
            <person name="Myers G."/>
            <person name="Meyer A."/>
            <person name="Karagic N."/>
            <person name="Pippel M."/>
            <person name="Winkler S."/>
            <person name="Tracey A."/>
            <person name="Wood J."/>
            <person name="Formenti G."/>
            <person name="Howe K."/>
            <person name="Fedrigo O."/>
            <person name="Jarvis E.D."/>
        </authorList>
    </citation>
    <scope>NUCLEOTIDE SEQUENCE [LARGE SCALE GENOMIC DNA]</scope>
</reference>
<dbReference type="Pfam" id="PF07686">
    <property type="entry name" value="V-set"/>
    <property type="match status" value="1"/>
</dbReference>
<feature type="chain" id="PRO_5043781411" description="Ig-like domain-containing protein" evidence="11">
    <location>
        <begin position="17"/>
        <end position="196"/>
    </location>
</feature>
<feature type="signal peptide" evidence="11">
    <location>
        <begin position="1"/>
        <end position="16"/>
    </location>
</feature>
<evidence type="ECO:0000256" key="2">
    <source>
        <dbReference type="ARBA" id="ARBA00022475"/>
    </source>
</evidence>
<keyword evidence="5" id="KW-1133">Transmembrane helix</keyword>
<dbReference type="Ensembl" id="ENSPNAT00000069254.1">
    <property type="protein sequence ID" value="ENSPNAP00000073095.1"/>
    <property type="gene ID" value="ENSPNAG00000034977.1"/>
</dbReference>
<evidence type="ECO:0000256" key="9">
    <source>
        <dbReference type="ARBA" id="ARBA00023180"/>
    </source>
</evidence>
<keyword evidence="2" id="KW-1003">Cell membrane</keyword>
<evidence type="ECO:0000256" key="6">
    <source>
        <dbReference type="ARBA" id="ARBA00023136"/>
    </source>
</evidence>
<dbReference type="PROSITE" id="PS50835">
    <property type="entry name" value="IG_LIKE"/>
    <property type="match status" value="1"/>
</dbReference>
<keyword evidence="4 11" id="KW-0732">Signal</keyword>
<name>A0AAR2L977_PYGNA</name>
<accession>A0AAR2L977</accession>
<sequence length="196" mass="22047">MQVGLYLLLVLHIAEGCKLKDGKPEVITAYRGGSALLPCYCTDPQATPGRFTWKKHRTNIDILEEMSNERSQYRDRVQLFNGHSPGNLSLLISHLTEEDGGDYICEVEGRIKYISLTVEGCTLTNLKTTLPITAHTGGSVLLPCSCTELRAKPETFTWKKYNQKCDSIPFESGQYRNRFQLVNGHRKSLSTHITPD</sequence>
<dbReference type="GO" id="GO:0007166">
    <property type="term" value="P:cell surface receptor signaling pathway"/>
    <property type="evidence" value="ECO:0007669"/>
    <property type="project" value="TreeGrafter"/>
</dbReference>
<keyword evidence="6" id="KW-0472">Membrane</keyword>
<protein>
    <recommendedName>
        <fullName evidence="12">Ig-like domain-containing protein</fullName>
    </recommendedName>
</protein>
<dbReference type="PANTHER" id="PTHR25466">
    <property type="entry name" value="T-LYMPHOCYTE ACTIVATION ANTIGEN"/>
    <property type="match status" value="1"/>
</dbReference>
<reference evidence="13" key="3">
    <citation type="submission" date="2025-09" db="UniProtKB">
        <authorList>
            <consortium name="Ensembl"/>
        </authorList>
    </citation>
    <scope>IDENTIFICATION</scope>
</reference>
<proteinExistence type="predicted"/>
<evidence type="ECO:0000256" key="10">
    <source>
        <dbReference type="ARBA" id="ARBA00023319"/>
    </source>
</evidence>
<dbReference type="GO" id="GO:0071222">
    <property type="term" value="P:cellular response to lipopolysaccharide"/>
    <property type="evidence" value="ECO:0007669"/>
    <property type="project" value="TreeGrafter"/>
</dbReference>
<dbReference type="PANTHER" id="PTHR25466:SF14">
    <property type="entry name" value="BUTYROPHILIN SUBFAMILY 2 MEMBER A2-LIKE-RELATED"/>
    <property type="match status" value="1"/>
</dbReference>
<evidence type="ECO:0000256" key="3">
    <source>
        <dbReference type="ARBA" id="ARBA00022692"/>
    </source>
</evidence>
<dbReference type="InterPro" id="IPR007110">
    <property type="entry name" value="Ig-like_dom"/>
</dbReference>
<dbReference type="GO" id="GO:0042130">
    <property type="term" value="P:negative regulation of T cell proliferation"/>
    <property type="evidence" value="ECO:0007669"/>
    <property type="project" value="TreeGrafter"/>
</dbReference>
<keyword evidence="7" id="KW-1015">Disulfide bond</keyword>
<keyword evidence="14" id="KW-1185">Reference proteome</keyword>
<dbReference type="InterPro" id="IPR013106">
    <property type="entry name" value="Ig_V-set"/>
</dbReference>
<organism evidence="13 14">
    <name type="scientific">Pygocentrus nattereri</name>
    <name type="common">Red-bellied piranha</name>
    <dbReference type="NCBI Taxonomy" id="42514"/>
    <lineage>
        <taxon>Eukaryota</taxon>
        <taxon>Metazoa</taxon>
        <taxon>Chordata</taxon>
        <taxon>Craniata</taxon>
        <taxon>Vertebrata</taxon>
        <taxon>Euteleostomi</taxon>
        <taxon>Actinopterygii</taxon>
        <taxon>Neopterygii</taxon>
        <taxon>Teleostei</taxon>
        <taxon>Ostariophysi</taxon>
        <taxon>Characiformes</taxon>
        <taxon>Characoidei</taxon>
        <taxon>Pygocentrus</taxon>
    </lineage>
</organism>
<evidence type="ECO:0000259" key="12">
    <source>
        <dbReference type="PROSITE" id="PS50835"/>
    </source>
</evidence>
<dbReference type="InterPro" id="IPR036179">
    <property type="entry name" value="Ig-like_dom_sf"/>
</dbReference>
<feature type="domain" description="Ig-like" evidence="12">
    <location>
        <begin position="32"/>
        <end position="117"/>
    </location>
</feature>
<dbReference type="InterPro" id="IPR051713">
    <property type="entry name" value="T-cell_Activation_Regulation"/>
</dbReference>
<dbReference type="GO" id="GO:0009897">
    <property type="term" value="C:external side of plasma membrane"/>
    <property type="evidence" value="ECO:0007669"/>
    <property type="project" value="TreeGrafter"/>
</dbReference>
<keyword evidence="9" id="KW-0325">Glycoprotein</keyword>
<keyword evidence="10" id="KW-0393">Immunoglobulin domain</keyword>
<keyword evidence="8" id="KW-0675">Receptor</keyword>
<dbReference type="SUPFAM" id="SSF48726">
    <property type="entry name" value="Immunoglobulin"/>
    <property type="match status" value="1"/>
</dbReference>